<dbReference type="RefSeq" id="XP_009058512.1">
    <property type="nucleotide sequence ID" value="XM_009060264.1"/>
</dbReference>
<evidence type="ECO:0000313" key="5">
    <source>
        <dbReference type="EMBL" id="ESO90861.1"/>
    </source>
</evidence>
<proteinExistence type="predicted"/>
<dbReference type="GO" id="GO:0006357">
    <property type="term" value="P:regulation of transcription by RNA polymerase II"/>
    <property type="evidence" value="ECO:0007669"/>
    <property type="project" value="TreeGrafter"/>
</dbReference>
<keyword evidence="3" id="KW-0539">Nucleus</keyword>
<evidence type="ECO:0000256" key="2">
    <source>
        <dbReference type="ARBA" id="ARBA00022884"/>
    </source>
</evidence>
<dbReference type="SUPFAM" id="SSF68906">
    <property type="entry name" value="SAP domain"/>
    <property type="match status" value="1"/>
</dbReference>
<dbReference type="OrthoDB" id="6153844at2759"/>
<name>V4AC56_LOTGI</name>
<feature type="non-terminal residue" evidence="5">
    <location>
        <position position="1"/>
    </location>
</feature>
<evidence type="ECO:0000259" key="4">
    <source>
        <dbReference type="PROSITE" id="PS50800"/>
    </source>
</evidence>
<dbReference type="InterPro" id="IPR051738">
    <property type="entry name" value="SAF_Modulators"/>
</dbReference>
<evidence type="ECO:0000256" key="1">
    <source>
        <dbReference type="ARBA" id="ARBA00004123"/>
    </source>
</evidence>
<accession>V4AC56</accession>
<sequence>KMADEEPILVDGKTLNELRVVDLKKELDARHLSKSGSKQQLITRLKAVSRVFLKL</sequence>
<reference evidence="5 6" key="1">
    <citation type="journal article" date="2013" name="Nature">
        <title>Insights into bilaterian evolution from three spiralian genomes.</title>
        <authorList>
            <person name="Simakov O."/>
            <person name="Marletaz F."/>
            <person name="Cho S.J."/>
            <person name="Edsinger-Gonzales E."/>
            <person name="Havlak P."/>
            <person name="Hellsten U."/>
            <person name="Kuo D.H."/>
            <person name="Larsson T."/>
            <person name="Lv J."/>
            <person name="Arendt D."/>
            <person name="Savage R."/>
            <person name="Osoegawa K."/>
            <person name="de Jong P."/>
            <person name="Grimwood J."/>
            <person name="Chapman J.A."/>
            <person name="Shapiro H."/>
            <person name="Aerts A."/>
            <person name="Otillar R.P."/>
            <person name="Terry A.Y."/>
            <person name="Boore J.L."/>
            <person name="Grigoriev I.V."/>
            <person name="Lindberg D.R."/>
            <person name="Seaver E.C."/>
            <person name="Weisblat D.A."/>
            <person name="Putnam N.H."/>
            <person name="Rokhsar D.S."/>
        </authorList>
    </citation>
    <scope>NUCLEOTIDE SEQUENCE [LARGE SCALE GENOMIC DNA]</scope>
</reference>
<dbReference type="InterPro" id="IPR036361">
    <property type="entry name" value="SAP_dom_sf"/>
</dbReference>
<organism evidence="5 6">
    <name type="scientific">Lottia gigantea</name>
    <name type="common">Giant owl limpet</name>
    <dbReference type="NCBI Taxonomy" id="225164"/>
    <lineage>
        <taxon>Eukaryota</taxon>
        <taxon>Metazoa</taxon>
        <taxon>Spiralia</taxon>
        <taxon>Lophotrochozoa</taxon>
        <taxon>Mollusca</taxon>
        <taxon>Gastropoda</taxon>
        <taxon>Patellogastropoda</taxon>
        <taxon>Lottioidea</taxon>
        <taxon>Lottiidae</taxon>
        <taxon>Lottia</taxon>
    </lineage>
</organism>
<dbReference type="KEGG" id="lgi:LOTGIDRAFT_122576"/>
<gene>
    <name evidence="5" type="ORF">LOTGIDRAFT_122576</name>
</gene>
<evidence type="ECO:0000256" key="3">
    <source>
        <dbReference type="ARBA" id="ARBA00023242"/>
    </source>
</evidence>
<dbReference type="PROSITE" id="PS50800">
    <property type="entry name" value="SAP"/>
    <property type="match status" value="1"/>
</dbReference>
<protein>
    <recommendedName>
        <fullName evidence="4">SAP domain-containing protein</fullName>
    </recommendedName>
</protein>
<dbReference type="HOGENOM" id="CLU_3038383_0_0_1"/>
<dbReference type="GO" id="GO:0050684">
    <property type="term" value="P:regulation of mRNA processing"/>
    <property type="evidence" value="ECO:0007669"/>
    <property type="project" value="TreeGrafter"/>
</dbReference>
<dbReference type="PANTHER" id="PTHR15683:SF5">
    <property type="entry name" value="SAFB-LIKE TRANSCRIPTION MODULATOR"/>
    <property type="match status" value="1"/>
</dbReference>
<dbReference type="GO" id="GO:0003723">
    <property type="term" value="F:RNA binding"/>
    <property type="evidence" value="ECO:0007669"/>
    <property type="project" value="UniProtKB-KW"/>
</dbReference>
<dbReference type="InterPro" id="IPR003034">
    <property type="entry name" value="SAP_dom"/>
</dbReference>
<feature type="domain" description="SAP" evidence="4">
    <location>
        <begin position="15"/>
        <end position="49"/>
    </location>
</feature>
<dbReference type="PANTHER" id="PTHR15683">
    <property type="entry name" value="SCAFFOLD ATTACHMENT FACTOR B-RELATED"/>
    <property type="match status" value="1"/>
</dbReference>
<dbReference type="GO" id="GO:0043565">
    <property type="term" value="F:sequence-specific DNA binding"/>
    <property type="evidence" value="ECO:0007669"/>
    <property type="project" value="TreeGrafter"/>
</dbReference>
<dbReference type="GO" id="GO:0005634">
    <property type="term" value="C:nucleus"/>
    <property type="evidence" value="ECO:0007669"/>
    <property type="project" value="UniProtKB-SubCell"/>
</dbReference>
<evidence type="ECO:0000313" key="6">
    <source>
        <dbReference type="Proteomes" id="UP000030746"/>
    </source>
</evidence>
<keyword evidence="6" id="KW-1185">Reference proteome</keyword>
<dbReference type="Gene3D" id="1.10.720.30">
    <property type="entry name" value="SAP domain"/>
    <property type="match status" value="1"/>
</dbReference>
<dbReference type="AlphaFoldDB" id="V4AC56"/>
<comment type="subcellular location">
    <subcellularLocation>
        <location evidence="1">Nucleus</location>
    </subcellularLocation>
</comment>
<dbReference type="Proteomes" id="UP000030746">
    <property type="component" value="Unassembled WGS sequence"/>
</dbReference>
<dbReference type="GeneID" id="20232123"/>
<dbReference type="SMART" id="SM00513">
    <property type="entry name" value="SAP"/>
    <property type="match status" value="1"/>
</dbReference>
<dbReference type="STRING" id="225164.V4AC56"/>
<dbReference type="CTD" id="20232123"/>
<dbReference type="Pfam" id="PF02037">
    <property type="entry name" value="SAP"/>
    <property type="match status" value="1"/>
</dbReference>
<dbReference type="EMBL" id="KB202325">
    <property type="protein sequence ID" value="ESO90861.1"/>
    <property type="molecule type" value="Genomic_DNA"/>
</dbReference>
<keyword evidence="2" id="KW-0694">RNA-binding</keyword>